<keyword evidence="2" id="KW-0808">Transferase</keyword>
<keyword evidence="3" id="KW-1185">Reference proteome</keyword>
<feature type="domain" description="N-acetyltransferase" evidence="1">
    <location>
        <begin position="9"/>
        <end position="145"/>
    </location>
</feature>
<dbReference type="RefSeq" id="WP_394457766.1">
    <property type="nucleotide sequence ID" value="NZ_JBIGHZ010000001.1"/>
</dbReference>
<dbReference type="GO" id="GO:0016746">
    <property type="term" value="F:acyltransferase activity"/>
    <property type="evidence" value="ECO:0007669"/>
    <property type="project" value="UniProtKB-KW"/>
</dbReference>
<dbReference type="PROSITE" id="PS51186">
    <property type="entry name" value="GNAT"/>
    <property type="match status" value="1"/>
</dbReference>
<dbReference type="Pfam" id="PF00583">
    <property type="entry name" value="Acetyltransf_1"/>
    <property type="match status" value="1"/>
</dbReference>
<proteinExistence type="predicted"/>
<evidence type="ECO:0000313" key="2">
    <source>
        <dbReference type="EMBL" id="MFG6446693.1"/>
    </source>
</evidence>
<evidence type="ECO:0000313" key="3">
    <source>
        <dbReference type="Proteomes" id="UP001606099"/>
    </source>
</evidence>
<dbReference type="SUPFAM" id="SSF55729">
    <property type="entry name" value="Acyl-CoA N-acyltransferases (Nat)"/>
    <property type="match status" value="1"/>
</dbReference>
<comment type="caution">
    <text evidence="2">The sequence shown here is derived from an EMBL/GenBank/DDBJ whole genome shotgun (WGS) entry which is preliminary data.</text>
</comment>
<keyword evidence="2" id="KW-0012">Acyltransferase</keyword>
<gene>
    <name evidence="2" type="ORF">ACG0Z6_00400</name>
</gene>
<name>A0ABW7FQV3_9BURK</name>
<dbReference type="CDD" id="cd04301">
    <property type="entry name" value="NAT_SF"/>
    <property type="match status" value="1"/>
</dbReference>
<accession>A0ABW7FQV3</accession>
<organism evidence="2 3">
    <name type="scientific">Roseateles rivi</name>
    <dbReference type="NCBI Taxonomy" id="3299028"/>
    <lineage>
        <taxon>Bacteria</taxon>
        <taxon>Pseudomonadati</taxon>
        <taxon>Pseudomonadota</taxon>
        <taxon>Betaproteobacteria</taxon>
        <taxon>Burkholderiales</taxon>
        <taxon>Sphaerotilaceae</taxon>
        <taxon>Roseateles</taxon>
    </lineage>
</organism>
<dbReference type="InterPro" id="IPR000182">
    <property type="entry name" value="GNAT_dom"/>
</dbReference>
<dbReference type="EC" id="2.3.-.-" evidence="2"/>
<evidence type="ECO:0000259" key="1">
    <source>
        <dbReference type="PROSITE" id="PS51186"/>
    </source>
</evidence>
<dbReference type="PANTHER" id="PTHR43233:SF1">
    <property type="entry name" value="FAMILY N-ACETYLTRANSFERASE, PUTATIVE (AFU_ORTHOLOGUE AFUA_6G03350)-RELATED"/>
    <property type="match status" value="1"/>
</dbReference>
<sequence>MNPPLSPAVRIRHAWGEADLAQIHAFLSRSYWAEGMPLDLLRRAMQGSMNFLLVDDSAPASEQLCGYARVITDRATYAYLCDVFVLPACRGRGWGRQLIAAVMQHPELQGLRRMQLVTRDAHGLYAPFGFTALAHPERAMEIARPGLYLPPQD</sequence>
<protein>
    <submittedName>
        <fullName evidence="2">GNAT family N-acetyltransferase</fullName>
        <ecNumber evidence="2">2.3.-.-</ecNumber>
    </submittedName>
</protein>
<dbReference type="EMBL" id="JBIGHZ010000001">
    <property type="protein sequence ID" value="MFG6446693.1"/>
    <property type="molecule type" value="Genomic_DNA"/>
</dbReference>
<dbReference type="InterPro" id="IPR053144">
    <property type="entry name" value="Acetyltransferase_Butenolide"/>
</dbReference>
<reference evidence="2 3" key="1">
    <citation type="submission" date="2024-08" db="EMBL/GenBank/DDBJ databases">
        <authorList>
            <person name="Lu H."/>
        </authorList>
    </citation>
    <scope>NUCLEOTIDE SEQUENCE [LARGE SCALE GENOMIC DNA]</scope>
    <source>
        <strain evidence="2 3">BYS180W</strain>
    </source>
</reference>
<dbReference type="Proteomes" id="UP001606099">
    <property type="component" value="Unassembled WGS sequence"/>
</dbReference>
<dbReference type="InterPro" id="IPR016181">
    <property type="entry name" value="Acyl_CoA_acyltransferase"/>
</dbReference>
<dbReference type="PANTHER" id="PTHR43233">
    <property type="entry name" value="FAMILY N-ACETYLTRANSFERASE, PUTATIVE (AFU_ORTHOLOGUE AFUA_6G03350)-RELATED"/>
    <property type="match status" value="1"/>
</dbReference>
<dbReference type="Gene3D" id="3.40.630.30">
    <property type="match status" value="1"/>
</dbReference>